<keyword evidence="7 11" id="KW-0249">Electron transport</keyword>
<keyword evidence="8 11" id="KW-1133">Transmembrane helix</keyword>
<name>A0AAE0GS48_9CHLO</name>
<dbReference type="InterPro" id="IPR009346">
    <property type="entry name" value="GRIM-19"/>
</dbReference>
<evidence type="ECO:0000256" key="8">
    <source>
        <dbReference type="ARBA" id="ARBA00022989"/>
    </source>
</evidence>
<dbReference type="GO" id="GO:0045271">
    <property type="term" value="C:respiratory chain complex I"/>
    <property type="evidence" value="ECO:0007669"/>
    <property type="project" value="UniProtKB-UniRule"/>
</dbReference>
<evidence type="ECO:0000256" key="1">
    <source>
        <dbReference type="ARBA" id="ARBA00004298"/>
    </source>
</evidence>
<evidence type="ECO:0000256" key="2">
    <source>
        <dbReference type="ARBA" id="ARBA00007312"/>
    </source>
</evidence>
<dbReference type="EMBL" id="LGRX02002998">
    <property type="protein sequence ID" value="KAK3283167.1"/>
    <property type="molecule type" value="Genomic_DNA"/>
</dbReference>
<comment type="similarity">
    <text evidence="2 11">Belongs to the complex I NDUFA13 subunit family.</text>
</comment>
<keyword evidence="13" id="KW-1185">Reference proteome</keyword>
<gene>
    <name evidence="12" type="ORF">CYMTET_9123</name>
</gene>
<sequence>MTEVSIRGVSGMKSVKDMPISQEMPPPGGFPQVRFARRIPSTGPAGTTLFTLGALVMGYGFYKVGMGNRERRTLKAEKAAARHAILPLLQAEEDRRYVAQQNKFKAQESLIMKDVPGWEVGKSVYYSGAWHPPCYTTEPGINRTA</sequence>
<organism evidence="12 13">
    <name type="scientific">Cymbomonas tetramitiformis</name>
    <dbReference type="NCBI Taxonomy" id="36881"/>
    <lineage>
        <taxon>Eukaryota</taxon>
        <taxon>Viridiplantae</taxon>
        <taxon>Chlorophyta</taxon>
        <taxon>Pyramimonadophyceae</taxon>
        <taxon>Pyramimonadales</taxon>
        <taxon>Pyramimonadaceae</taxon>
        <taxon>Cymbomonas</taxon>
    </lineage>
</organism>
<keyword evidence="6 11" id="KW-0999">Mitochondrion inner membrane</keyword>
<evidence type="ECO:0000256" key="5">
    <source>
        <dbReference type="ARBA" id="ARBA00022692"/>
    </source>
</evidence>
<evidence type="ECO:0000313" key="12">
    <source>
        <dbReference type="EMBL" id="KAK3283167.1"/>
    </source>
</evidence>
<dbReference type="Pfam" id="PF06212">
    <property type="entry name" value="GRIM-19"/>
    <property type="match status" value="1"/>
</dbReference>
<keyword evidence="10 11" id="KW-0472">Membrane</keyword>
<dbReference type="AlphaFoldDB" id="A0AAE0GS48"/>
<keyword evidence="3 11" id="KW-0813">Transport</keyword>
<proteinExistence type="inferred from homology"/>
<keyword evidence="4 11" id="KW-0679">Respiratory chain</keyword>
<dbReference type="PANTHER" id="PTHR12966:SF0">
    <property type="entry name" value="NADH DEHYDROGENASE [UBIQUINONE] 1 ALPHA SUBCOMPLEX SUBUNIT 13"/>
    <property type="match status" value="1"/>
</dbReference>
<evidence type="ECO:0000256" key="4">
    <source>
        <dbReference type="ARBA" id="ARBA00022660"/>
    </source>
</evidence>
<evidence type="ECO:0000256" key="9">
    <source>
        <dbReference type="ARBA" id="ARBA00023128"/>
    </source>
</evidence>
<feature type="transmembrane region" description="Helical" evidence="11">
    <location>
        <begin position="43"/>
        <end position="62"/>
    </location>
</feature>
<comment type="subcellular location">
    <subcellularLocation>
        <location evidence="1 11">Mitochondrion inner membrane</location>
        <topology evidence="1 11">Single-pass membrane protein</topology>
        <orientation evidence="1 11">Matrix side</orientation>
    </subcellularLocation>
</comment>
<keyword evidence="5 11" id="KW-0812">Transmembrane</keyword>
<evidence type="ECO:0000256" key="6">
    <source>
        <dbReference type="ARBA" id="ARBA00022792"/>
    </source>
</evidence>
<evidence type="ECO:0000256" key="10">
    <source>
        <dbReference type="ARBA" id="ARBA00023136"/>
    </source>
</evidence>
<dbReference type="GO" id="GO:0005743">
    <property type="term" value="C:mitochondrial inner membrane"/>
    <property type="evidence" value="ECO:0007669"/>
    <property type="project" value="UniProtKB-SubCell"/>
</dbReference>
<evidence type="ECO:0000256" key="11">
    <source>
        <dbReference type="RuleBase" id="RU368034"/>
    </source>
</evidence>
<comment type="function">
    <text evidence="11">Complex I functions in the transfer of electrons from NADH to the respiratory chain. Accessory subunit of the mitochondrial membrane respiratory chain NADH dehydrogenase (Complex I), that is believed not to be involved in catalysis.</text>
</comment>
<accession>A0AAE0GS48</accession>
<comment type="caution">
    <text evidence="12">The sequence shown here is derived from an EMBL/GenBank/DDBJ whole genome shotgun (WGS) entry which is preliminary data.</text>
</comment>
<dbReference type="Proteomes" id="UP001190700">
    <property type="component" value="Unassembled WGS sequence"/>
</dbReference>
<keyword evidence="9 11" id="KW-0496">Mitochondrion</keyword>
<evidence type="ECO:0000313" key="13">
    <source>
        <dbReference type="Proteomes" id="UP001190700"/>
    </source>
</evidence>
<reference evidence="12 13" key="1">
    <citation type="journal article" date="2015" name="Genome Biol. Evol.">
        <title>Comparative Genomics of a Bacterivorous Green Alga Reveals Evolutionary Causalities and Consequences of Phago-Mixotrophic Mode of Nutrition.</title>
        <authorList>
            <person name="Burns J.A."/>
            <person name="Paasch A."/>
            <person name="Narechania A."/>
            <person name="Kim E."/>
        </authorList>
    </citation>
    <scope>NUCLEOTIDE SEQUENCE [LARGE SCALE GENOMIC DNA]</scope>
    <source>
        <strain evidence="12 13">PLY_AMNH</strain>
    </source>
</reference>
<protein>
    <recommendedName>
        <fullName evidence="11">NADH dehydrogenase [ubiquinone] 1 alpha subcomplex subunit 13</fullName>
    </recommendedName>
</protein>
<evidence type="ECO:0000256" key="7">
    <source>
        <dbReference type="ARBA" id="ARBA00022982"/>
    </source>
</evidence>
<evidence type="ECO:0000256" key="3">
    <source>
        <dbReference type="ARBA" id="ARBA00022448"/>
    </source>
</evidence>
<dbReference type="PANTHER" id="PTHR12966">
    <property type="entry name" value="NADH DEHYDROGENASE UBIQUINONE 1 ALPHA SUBCOMPLEX SUBUNIT 13"/>
    <property type="match status" value="1"/>
</dbReference>